<keyword evidence="1" id="KW-0812">Transmembrane</keyword>
<evidence type="ECO:0000256" key="1">
    <source>
        <dbReference type="SAM" id="Phobius"/>
    </source>
</evidence>
<feature type="transmembrane region" description="Helical" evidence="1">
    <location>
        <begin position="165"/>
        <end position="184"/>
    </location>
</feature>
<dbReference type="HOGENOM" id="CLU_793202_0_0_1"/>
<dbReference type="AlphaFoldDB" id="D8RCC0"/>
<accession>D8RCC0</accession>
<sequence length="350" mass="39488">MTERKVSDFIRRALNVSSSQCWSPPHFLWSAEGDHSNKQERIRNAKQLSFLLIGMLKAERPGIKLGDGYFDITWHFSRLSFSRLCLLVGSLRATRLSGVLRGHTSLDFRRLFYSVEIIITGIISLELTGLWAVVNYTVQLLRHIPESIMAAAVYFLQSTHAEKKYLVSLSGCIHHAAAVHYYLLATMYNASMVRLKAWCKFLQSGHESFQAMESFQPSSQMRDERYDRAMVAANCSLCRREINIPQGDAFKEGVGTAVIENVEQFCLVSLFGILSCVSSRQKIYLMNGVMLQSVLLAVGILASECILAVYCTDSKDHEGADNESFIQSNQVRAFKFVDVLKLNPVAYRQS</sequence>
<name>D8RCC0_SELML</name>
<dbReference type="Gramene" id="EFJ29825">
    <property type="protein sequence ID" value="EFJ29825"/>
    <property type="gene ID" value="SELMODRAFT_409752"/>
</dbReference>
<proteinExistence type="predicted"/>
<evidence type="ECO:0000313" key="2">
    <source>
        <dbReference type="EMBL" id="EFJ29825.1"/>
    </source>
</evidence>
<evidence type="ECO:0000313" key="3">
    <source>
        <dbReference type="Proteomes" id="UP000001514"/>
    </source>
</evidence>
<reference evidence="2 3" key="1">
    <citation type="journal article" date="2011" name="Science">
        <title>The Selaginella genome identifies genetic changes associated with the evolution of vascular plants.</title>
        <authorList>
            <person name="Banks J.A."/>
            <person name="Nishiyama T."/>
            <person name="Hasebe M."/>
            <person name="Bowman J.L."/>
            <person name="Gribskov M."/>
            <person name="dePamphilis C."/>
            <person name="Albert V.A."/>
            <person name="Aono N."/>
            <person name="Aoyama T."/>
            <person name="Ambrose B.A."/>
            <person name="Ashton N.W."/>
            <person name="Axtell M.J."/>
            <person name="Barker E."/>
            <person name="Barker M.S."/>
            <person name="Bennetzen J.L."/>
            <person name="Bonawitz N.D."/>
            <person name="Chapple C."/>
            <person name="Cheng C."/>
            <person name="Correa L.G."/>
            <person name="Dacre M."/>
            <person name="DeBarry J."/>
            <person name="Dreyer I."/>
            <person name="Elias M."/>
            <person name="Engstrom E.M."/>
            <person name="Estelle M."/>
            <person name="Feng L."/>
            <person name="Finet C."/>
            <person name="Floyd S.K."/>
            <person name="Frommer W.B."/>
            <person name="Fujita T."/>
            <person name="Gramzow L."/>
            <person name="Gutensohn M."/>
            <person name="Harholt J."/>
            <person name="Hattori M."/>
            <person name="Heyl A."/>
            <person name="Hirai T."/>
            <person name="Hiwatashi Y."/>
            <person name="Ishikawa M."/>
            <person name="Iwata M."/>
            <person name="Karol K.G."/>
            <person name="Koehler B."/>
            <person name="Kolukisaoglu U."/>
            <person name="Kubo M."/>
            <person name="Kurata T."/>
            <person name="Lalonde S."/>
            <person name="Li K."/>
            <person name="Li Y."/>
            <person name="Litt A."/>
            <person name="Lyons E."/>
            <person name="Manning G."/>
            <person name="Maruyama T."/>
            <person name="Michael T.P."/>
            <person name="Mikami K."/>
            <person name="Miyazaki S."/>
            <person name="Morinaga S."/>
            <person name="Murata T."/>
            <person name="Mueller-Roeber B."/>
            <person name="Nelson D.R."/>
            <person name="Obara M."/>
            <person name="Oguri Y."/>
            <person name="Olmstead R.G."/>
            <person name="Onodera N."/>
            <person name="Petersen B.L."/>
            <person name="Pils B."/>
            <person name="Prigge M."/>
            <person name="Rensing S.A."/>
            <person name="Riano-Pachon D.M."/>
            <person name="Roberts A.W."/>
            <person name="Sato Y."/>
            <person name="Scheller H.V."/>
            <person name="Schulz B."/>
            <person name="Schulz C."/>
            <person name="Shakirov E.V."/>
            <person name="Shibagaki N."/>
            <person name="Shinohara N."/>
            <person name="Shippen D.E."/>
            <person name="Soerensen I."/>
            <person name="Sotooka R."/>
            <person name="Sugimoto N."/>
            <person name="Sugita M."/>
            <person name="Sumikawa N."/>
            <person name="Tanurdzic M."/>
            <person name="Theissen G."/>
            <person name="Ulvskov P."/>
            <person name="Wakazuki S."/>
            <person name="Weng J.K."/>
            <person name="Willats W.W."/>
            <person name="Wipf D."/>
            <person name="Wolf P.G."/>
            <person name="Yang L."/>
            <person name="Zimmer A.D."/>
            <person name="Zhu Q."/>
            <person name="Mitros T."/>
            <person name="Hellsten U."/>
            <person name="Loque D."/>
            <person name="Otillar R."/>
            <person name="Salamov A."/>
            <person name="Schmutz J."/>
            <person name="Shapiro H."/>
            <person name="Lindquist E."/>
            <person name="Lucas S."/>
            <person name="Rokhsar D."/>
            <person name="Grigoriev I.V."/>
        </authorList>
    </citation>
    <scope>NUCLEOTIDE SEQUENCE [LARGE SCALE GENOMIC DNA]</scope>
</reference>
<gene>
    <name evidence="2" type="ORF">SELMODRAFT_409752</name>
</gene>
<dbReference type="EMBL" id="GL377576">
    <property type="protein sequence ID" value="EFJ29825.1"/>
    <property type="molecule type" value="Genomic_DNA"/>
</dbReference>
<keyword evidence="1" id="KW-0472">Membrane</keyword>
<keyword evidence="3" id="KW-1185">Reference proteome</keyword>
<dbReference type="InParanoid" id="D8RCC0"/>
<organism evidence="3">
    <name type="scientific">Selaginella moellendorffii</name>
    <name type="common">Spikemoss</name>
    <dbReference type="NCBI Taxonomy" id="88036"/>
    <lineage>
        <taxon>Eukaryota</taxon>
        <taxon>Viridiplantae</taxon>
        <taxon>Streptophyta</taxon>
        <taxon>Embryophyta</taxon>
        <taxon>Tracheophyta</taxon>
        <taxon>Lycopodiopsida</taxon>
        <taxon>Selaginellales</taxon>
        <taxon>Selaginellaceae</taxon>
        <taxon>Selaginella</taxon>
    </lineage>
</organism>
<feature type="transmembrane region" description="Helical" evidence="1">
    <location>
        <begin position="289"/>
        <end position="310"/>
    </location>
</feature>
<feature type="transmembrane region" description="Helical" evidence="1">
    <location>
        <begin position="111"/>
        <end position="134"/>
    </location>
</feature>
<protein>
    <submittedName>
        <fullName evidence="2">Uncharacterized protein</fullName>
    </submittedName>
</protein>
<dbReference type="Proteomes" id="UP000001514">
    <property type="component" value="Unassembled WGS sequence"/>
</dbReference>
<dbReference type="KEGG" id="smo:SELMODRAFT_409752"/>
<keyword evidence="1" id="KW-1133">Transmembrane helix</keyword>